<evidence type="ECO:0000313" key="6">
    <source>
        <dbReference type="Proteomes" id="UP001146793"/>
    </source>
</evidence>
<proteinExistence type="predicted"/>
<keyword evidence="2" id="KW-0175">Coiled coil</keyword>
<dbReference type="Gene3D" id="3.30.160.60">
    <property type="entry name" value="Classic Zinc Finger"/>
    <property type="match status" value="1"/>
</dbReference>
<dbReference type="InterPro" id="IPR043136">
    <property type="entry name" value="B30.2/SPRY_sf"/>
</dbReference>
<feature type="region of interest" description="Disordered" evidence="3">
    <location>
        <begin position="338"/>
        <end position="360"/>
    </location>
</feature>
<evidence type="ECO:0000256" key="2">
    <source>
        <dbReference type="SAM" id="Coils"/>
    </source>
</evidence>
<sequence length="700" mass="82324">MLNTKVIYCDECDPRKVSTVFCLNCECGYCRSCDHKRHTKQLSKHKRVVLDSVCNSSTLLCQEHKDEVLEKYCLTCQKMVCGRCIIQSHKLHELMEFDEATDLILDQSLTDIEEENEKEKKLIRESQKAINKTEEIIHTKSESIYELSKNQIQRLYNKINSQQKLLLQTIKDHYRIVNTSLDSFQEKSDSFQKTLNQIQNYSSQSLMFLKNNQFEKYSHYYDLIENFFDKEVKITDFSKQPIIGTSTNLINYDTLKKSLNTIQLDDPISIKNTIFRFPEYIYTGQLFKIEIEIVDNNLKPLYLYLDHEIKCSLIRIIHIGEENEQKKMKMEKIEIEMEKESRIKNQKESPKKRKNEPRTDGKYTIVDKIPMDLQFTKSRTKICCELEINEPGNYFIKFQIDNQKFPNSKKKNMISVRKRYDLEKCKFEYENDILPNIKGVLKIECKDSLGEPSKMISKSDLQVQIRGKVESKKDSSISSFSRFTNISVINTSYKDANYTWNYWGEEGQYEIYITLNNQIFPICPLPLTIGIHTDTFVNIDQKKNPLINISQNRKIISKKKRNRLRISKKKKQGNKVFFFGKTKLSNKLFFFTFKIHKKRRNSSIQFGICSWNDELTSETKKLILFDINSGFILGENQFKPQISNLQNAKYISIKLDLRKDKNVIEFIVGDETTGYLDENCPLQCRLVCVLYGNGDKVELI</sequence>
<evidence type="ECO:0000256" key="1">
    <source>
        <dbReference type="PROSITE-ProRule" id="PRU00024"/>
    </source>
</evidence>
<dbReference type="PANTHER" id="PTHR25462">
    <property type="entry name" value="BONUS, ISOFORM C-RELATED"/>
    <property type="match status" value="1"/>
</dbReference>
<dbReference type="SUPFAM" id="SSF57845">
    <property type="entry name" value="B-box zinc-binding domain"/>
    <property type="match status" value="1"/>
</dbReference>
<feature type="compositionally biased region" description="Basic and acidic residues" evidence="3">
    <location>
        <begin position="338"/>
        <end position="349"/>
    </location>
</feature>
<dbReference type="GO" id="GO:0008270">
    <property type="term" value="F:zinc ion binding"/>
    <property type="evidence" value="ECO:0007669"/>
    <property type="project" value="UniProtKB-KW"/>
</dbReference>
<protein>
    <submittedName>
        <fullName evidence="5">Bonus isoform c-related</fullName>
    </submittedName>
</protein>
<dbReference type="PANTHER" id="PTHR25462:SF296">
    <property type="entry name" value="MEIOTIC P26, ISOFORM F"/>
    <property type="match status" value="1"/>
</dbReference>
<feature type="domain" description="B box-type" evidence="4">
    <location>
        <begin position="4"/>
        <end position="50"/>
    </location>
</feature>
<comment type="caution">
    <text evidence="5">The sequence shown here is derived from an EMBL/GenBank/DDBJ whole genome shotgun (WGS) entry which is preliminary data.</text>
</comment>
<name>A0AAV7YJ20_9EUKA</name>
<keyword evidence="1" id="KW-0863">Zinc-finger</keyword>
<evidence type="ECO:0000256" key="3">
    <source>
        <dbReference type="SAM" id="MobiDB-lite"/>
    </source>
</evidence>
<organism evidence="5 6">
    <name type="scientific">Anaeramoeba flamelloides</name>
    <dbReference type="NCBI Taxonomy" id="1746091"/>
    <lineage>
        <taxon>Eukaryota</taxon>
        <taxon>Metamonada</taxon>
        <taxon>Anaeramoebidae</taxon>
        <taxon>Anaeramoeba</taxon>
    </lineage>
</organism>
<dbReference type="SMART" id="SM00336">
    <property type="entry name" value="BBOX"/>
    <property type="match status" value="2"/>
</dbReference>
<accession>A0AAV7YJ20</accession>
<evidence type="ECO:0000313" key="5">
    <source>
        <dbReference type="EMBL" id="KAJ3428591.1"/>
    </source>
</evidence>
<dbReference type="AlphaFoldDB" id="A0AAV7YJ20"/>
<dbReference type="EMBL" id="JANTQA010000057">
    <property type="protein sequence ID" value="KAJ3428591.1"/>
    <property type="molecule type" value="Genomic_DNA"/>
</dbReference>
<dbReference type="CDD" id="cd19757">
    <property type="entry name" value="Bbox1"/>
    <property type="match status" value="1"/>
</dbReference>
<dbReference type="InterPro" id="IPR047153">
    <property type="entry name" value="TRIM45/56/19-like"/>
</dbReference>
<dbReference type="GO" id="GO:0061630">
    <property type="term" value="F:ubiquitin protein ligase activity"/>
    <property type="evidence" value="ECO:0007669"/>
    <property type="project" value="TreeGrafter"/>
</dbReference>
<dbReference type="Gene3D" id="2.60.120.920">
    <property type="match status" value="1"/>
</dbReference>
<keyword evidence="1" id="KW-0479">Metal-binding</keyword>
<gene>
    <name evidence="5" type="ORF">M0812_23918</name>
</gene>
<evidence type="ECO:0000259" key="4">
    <source>
        <dbReference type="PROSITE" id="PS50119"/>
    </source>
</evidence>
<dbReference type="Pfam" id="PF00643">
    <property type="entry name" value="zf-B_box"/>
    <property type="match status" value="1"/>
</dbReference>
<reference evidence="5" key="1">
    <citation type="submission" date="2022-08" db="EMBL/GenBank/DDBJ databases">
        <title>Novel sulphate-reducing endosymbionts in the free-living metamonad Anaeramoeba.</title>
        <authorList>
            <person name="Jerlstrom-Hultqvist J."/>
            <person name="Cepicka I."/>
            <person name="Gallot-Lavallee L."/>
            <person name="Salas-Leiva D."/>
            <person name="Curtis B.A."/>
            <person name="Zahonova K."/>
            <person name="Pipaliya S."/>
            <person name="Dacks J."/>
            <person name="Roger A.J."/>
        </authorList>
    </citation>
    <scope>NUCLEOTIDE SEQUENCE</scope>
    <source>
        <strain evidence="5">Busselton2</strain>
    </source>
</reference>
<dbReference type="InterPro" id="IPR000315">
    <property type="entry name" value="Znf_B-box"/>
</dbReference>
<feature type="coiled-coil region" evidence="2">
    <location>
        <begin position="105"/>
        <end position="136"/>
    </location>
</feature>
<dbReference type="PROSITE" id="PS50119">
    <property type="entry name" value="ZF_BBOX"/>
    <property type="match status" value="2"/>
</dbReference>
<dbReference type="GO" id="GO:0005654">
    <property type="term" value="C:nucleoplasm"/>
    <property type="evidence" value="ECO:0007669"/>
    <property type="project" value="TreeGrafter"/>
</dbReference>
<feature type="domain" description="B box-type" evidence="4">
    <location>
        <begin position="56"/>
        <end position="97"/>
    </location>
</feature>
<dbReference type="Proteomes" id="UP001146793">
    <property type="component" value="Unassembled WGS sequence"/>
</dbReference>
<keyword evidence="1" id="KW-0862">Zinc</keyword>